<accession>A0A9W6LP76</accession>
<name>A0A9W6LP76_9FUSO</name>
<evidence type="ECO:0000313" key="2">
    <source>
        <dbReference type="Proteomes" id="UP001144471"/>
    </source>
</evidence>
<gene>
    <name evidence="1" type="ORF">PM10SUCC1_32230</name>
</gene>
<organism evidence="1 2">
    <name type="scientific">Propionigenium maris DSM 9537</name>
    <dbReference type="NCBI Taxonomy" id="1123000"/>
    <lineage>
        <taxon>Bacteria</taxon>
        <taxon>Fusobacteriati</taxon>
        <taxon>Fusobacteriota</taxon>
        <taxon>Fusobacteriia</taxon>
        <taxon>Fusobacteriales</taxon>
        <taxon>Fusobacteriaceae</taxon>
        <taxon>Propionigenium</taxon>
    </lineage>
</organism>
<keyword evidence="2" id="KW-1185">Reference proteome</keyword>
<evidence type="ECO:0000313" key="1">
    <source>
        <dbReference type="EMBL" id="GLI57709.1"/>
    </source>
</evidence>
<reference evidence="1" key="1">
    <citation type="submission" date="2022-12" db="EMBL/GenBank/DDBJ databases">
        <title>Reference genome sequencing for broad-spectrum identification of bacterial and archaeal isolates by mass spectrometry.</title>
        <authorList>
            <person name="Sekiguchi Y."/>
            <person name="Tourlousse D.M."/>
        </authorList>
    </citation>
    <scope>NUCLEOTIDE SEQUENCE</scope>
    <source>
        <strain evidence="1">10succ1</strain>
    </source>
</reference>
<protein>
    <submittedName>
        <fullName evidence="1">Uncharacterized protein</fullName>
    </submittedName>
</protein>
<proteinExistence type="predicted"/>
<comment type="caution">
    <text evidence="1">The sequence shown here is derived from an EMBL/GenBank/DDBJ whole genome shotgun (WGS) entry which is preliminary data.</text>
</comment>
<dbReference type="EMBL" id="BSDY01000023">
    <property type="protein sequence ID" value="GLI57709.1"/>
    <property type="molecule type" value="Genomic_DNA"/>
</dbReference>
<dbReference type="Proteomes" id="UP001144471">
    <property type="component" value="Unassembled WGS sequence"/>
</dbReference>
<sequence>MKVDGIWREVPALKGTFWNKDPEETILFVNTLNSPTEEEAKDFLPLEPRKSEYRSVSVNKIWVKTLTGKEVELSISGFISSNSGDGSVPTELTEQVNGNTEQLQNCTQALDSSIVAYIGPQGISGNVVGANPINVGGNVIEGDGVSFVKSEDGFGIGEGYENIITPQNYSTKSTVTKNGAGDYTFEILDPNSCYITVASPNTVDVISTYSYGFYFDMPDNITLSAHTWTGTFDVDSEKGELTATGVNNQTATYIKIDGAIVGDKIRIKKAIYSKTGNKVPFVPHSFRGGELVIGETWDSFSHTFISYNKGNQSTSGYVLDNIEGRYHSTSSGSNIGKDYICIISKGKIKTYHIGGTMQERDVYNSSHFQGLKINKSSTNPLNANPDLICFLALARELTIEEELQLIDIIESGNYTLPPHLQGTTFPIEGMVRRGDKYGIVNPYVFAAAERLLAYTGEDHDFEVLVEGESALKVVSVTAGVSSDPSVIRVDGNEIVANVNLKKFRRI</sequence>
<dbReference type="RefSeq" id="WP_281837385.1">
    <property type="nucleotide sequence ID" value="NZ_BSDY01000023.1"/>
</dbReference>
<dbReference type="AlphaFoldDB" id="A0A9W6LP76"/>